<dbReference type="Proteomes" id="UP000275394">
    <property type="component" value="Unassembled WGS sequence"/>
</dbReference>
<dbReference type="OrthoDB" id="3078539at2"/>
<sequence length="74" mass="8746">MSVKKERDIEKTYPTAEFVAKLRRLADALENGDQFEIQIAGERIYVPVRAEYSIEHEREGTEEEVEFQIKWSNK</sequence>
<dbReference type="AlphaFoldDB" id="A0A3N2DKD4"/>
<dbReference type="Pfam" id="PF20068">
    <property type="entry name" value="Amphi-Trp"/>
    <property type="match status" value="1"/>
</dbReference>
<proteinExistence type="predicted"/>
<evidence type="ECO:0000259" key="1">
    <source>
        <dbReference type="Pfam" id="PF20068"/>
    </source>
</evidence>
<dbReference type="EMBL" id="RKHR01000005">
    <property type="protein sequence ID" value="ROS00152.1"/>
    <property type="molecule type" value="Genomic_DNA"/>
</dbReference>
<evidence type="ECO:0000313" key="2">
    <source>
        <dbReference type="EMBL" id="ROS00152.1"/>
    </source>
</evidence>
<name>A0A3N2DKD4_9GAMM</name>
<protein>
    <submittedName>
        <fullName evidence="2">Amphi-Trp domain-containing protein</fullName>
    </submittedName>
</protein>
<reference evidence="2 3" key="1">
    <citation type="submission" date="2018-11" db="EMBL/GenBank/DDBJ databases">
        <title>Genomic Encyclopedia of Type Strains, Phase IV (KMG-IV): sequencing the most valuable type-strain genomes for metagenomic binning, comparative biology and taxonomic classification.</title>
        <authorList>
            <person name="Goeker M."/>
        </authorList>
    </citation>
    <scope>NUCLEOTIDE SEQUENCE [LARGE SCALE GENOMIC DNA]</scope>
    <source>
        <strain evidence="2 3">DSM 100316</strain>
    </source>
</reference>
<gene>
    <name evidence="2" type="ORF">EDC56_2788</name>
</gene>
<accession>A0A3N2DKD4</accession>
<dbReference type="InterPro" id="IPR027598">
    <property type="entry name" value="Amphi-Trp_dom"/>
</dbReference>
<dbReference type="RefSeq" id="WP_123713133.1">
    <property type="nucleotide sequence ID" value="NZ_RKHR01000005.1"/>
</dbReference>
<dbReference type="NCBIfam" id="TIGR04354">
    <property type="entry name" value="amphi-Trp"/>
    <property type="match status" value="1"/>
</dbReference>
<comment type="caution">
    <text evidence="2">The sequence shown here is derived from an EMBL/GenBank/DDBJ whole genome shotgun (WGS) entry which is preliminary data.</text>
</comment>
<feature type="domain" description="Amphi-Trp" evidence="1">
    <location>
        <begin position="8"/>
        <end position="73"/>
    </location>
</feature>
<keyword evidence="3" id="KW-1185">Reference proteome</keyword>
<organism evidence="2 3">
    <name type="scientific">Sinobacterium caligoides</name>
    <dbReference type="NCBI Taxonomy" id="933926"/>
    <lineage>
        <taxon>Bacteria</taxon>
        <taxon>Pseudomonadati</taxon>
        <taxon>Pseudomonadota</taxon>
        <taxon>Gammaproteobacteria</taxon>
        <taxon>Cellvibrionales</taxon>
        <taxon>Spongiibacteraceae</taxon>
        <taxon>Sinobacterium</taxon>
    </lineage>
</organism>
<evidence type="ECO:0000313" key="3">
    <source>
        <dbReference type="Proteomes" id="UP000275394"/>
    </source>
</evidence>